<dbReference type="Pfam" id="PF00680">
    <property type="entry name" value="RdRP_1"/>
    <property type="match status" value="1"/>
</dbReference>
<dbReference type="EMBL" id="HQ014416">
    <property type="protein sequence ID" value="ADU34073.1"/>
    <property type="molecule type" value="Genomic_RNA"/>
</dbReference>
<sequence>DFPKDEKVDSSIVYIEPKTRLFTIFPVDYSILVREYFLSSVSHIMTRHNTILVKVGIDCLFNEWSILYHQLRSKGTNCFNGVYSRFDGITPRNVMQGIVKRISKFYNNKDSLAITDSNLSINSDLARSLQMDMASTRYSLTNADLWYVT</sequence>
<dbReference type="GO" id="GO:0003723">
    <property type="term" value="F:RNA binding"/>
    <property type="evidence" value="ECO:0007669"/>
    <property type="project" value="InterPro"/>
</dbReference>
<organismHost>
    <name type="scientific">Prunus persica</name>
    <name type="common">Peach</name>
    <name type="synonym">Amygdalus persica</name>
    <dbReference type="NCBI Taxonomy" id="3760"/>
</organismHost>
<dbReference type="GO" id="GO:0006351">
    <property type="term" value="P:DNA-templated transcription"/>
    <property type="evidence" value="ECO:0007669"/>
    <property type="project" value="InterPro"/>
</dbReference>
<organismHost>
    <name type="scientific">Plantago major</name>
    <name type="common">Common plantain</name>
    <dbReference type="NCBI Taxonomy" id="29818"/>
</organismHost>
<evidence type="ECO:0000256" key="5">
    <source>
        <dbReference type="ARBA" id="ARBA00022801"/>
    </source>
</evidence>
<proteinExistence type="predicted"/>
<keyword evidence="4" id="KW-0547">Nucleotide-binding</keyword>
<evidence type="ECO:0000256" key="1">
    <source>
        <dbReference type="ARBA" id="ARBA00022484"/>
    </source>
</evidence>
<dbReference type="InterPro" id="IPR043502">
    <property type="entry name" value="DNA/RNA_pol_sf"/>
</dbReference>
<dbReference type="SUPFAM" id="SSF56672">
    <property type="entry name" value="DNA/RNA polymerases"/>
    <property type="match status" value="1"/>
</dbReference>
<organismHost>
    <name type="scientific">Malus domestica</name>
    <name type="common">Apple</name>
    <name type="synonym">Pyrus malus</name>
    <dbReference type="NCBI Taxonomy" id="3750"/>
</organismHost>
<feature type="domain" description="RNA-directed RNA polymerase C-terminal" evidence="7">
    <location>
        <begin position="2"/>
        <end position="113"/>
    </location>
</feature>
<organismHost>
    <name type="scientific">Balsamorhiza sagittata</name>
    <dbReference type="NCBI Taxonomy" id="230209"/>
</organismHost>
<keyword evidence="6" id="KW-0693">Viral RNA replication</keyword>
<evidence type="ECO:0000256" key="6">
    <source>
        <dbReference type="ARBA" id="ARBA00022953"/>
    </source>
</evidence>
<dbReference type="GO" id="GO:0000166">
    <property type="term" value="F:nucleotide binding"/>
    <property type="evidence" value="ECO:0007669"/>
    <property type="project" value="UniProtKB-KW"/>
</dbReference>
<protein>
    <submittedName>
        <fullName evidence="8">Polyprotein</fullName>
    </submittedName>
</protein>
<evidence type="ECO:0000256" key="4">
    <source>
        <dbReference type="ARBA" id="ARBA00022741"/>
    </source>
</evidence>
<organism evidence="8">
    <name type="scientific">Cherry rasp leaf virus</name>
    <name type="common">CRLV</name>
    <dbReference type="NCBI Taxonomy" id="202566"/>
    <lineage>
        <taxon>Viruses</taxon>
        <taxon>Riboviria</taxon>
        <taxon>Orthornavirae</taxon>
        <taxon>Pisuviricota</taxon>
        <taxon>Pisoniviricetes</taxon>
        <taxon>Picornavirales</taxon>
        <taxon>Secoviridae</taxon>
        <taxon>Cheravirus</taxon>
        <taxon>Cheravirus avii</taxon>
    </lineage>
</organism>
<accession>E7D2Z9</accession>
<evidence type="ECO:0000313" key="8">
    <source>
        <dbReference type="EMBL" id="ADU34073.1"/>
    </source>
</evidence>
<feature type="non-terminal residue" evidence="8">
    <location>
        <position position="149"/>
    </location>
</feature>
<feature type="non-terminal residue" evidence="8">
    <location>
        <position position="1"/>
    </location>
</feature>
<dbReference type="InterPro" id="IPR001205">
    <property type="entry name" value="RNA-dir_pol_C"/>
</dbReference>
<reference evidence="8" key="1">
    <citation type="submission" date="2010-08" db="EMBL/GenBank/DDBJ databases">
        <title>IC-PCR used for the detection of Cherry rasp leaf virus.</title>
        <authorList>
            <person name="Tan H."/>
        </authorList>
    </citation>
    <scope>NUCLEOTIDE SEQUENCE</scope>
</reference>
<organismHost>
    <name type="scientific">Taraxacum officinale</name>
    <name type="common">Common dandelion</name>
    <name type="synonym">Leontodon taraxacum</name>
    <dbReference type="NCBI Taxonomy" id="50225"/>
</organismHost>
<keyword evidence="1" id="KW-0696">RNA-directed RNA polymerase</keyword>
<evidence type="ECO:0000259" key="7">
    <source>
        <dbReference type="Pfam" id="PF00680"/>
    </source>
</evidence>
<evidence type="ECO:0000256" key="3">
    <source>
        <dbReference type="ARBA" id="ARBA00022695"/>
    </source>
</evidence>
<organismHost>
    <name type="scientific">Prunus avium</name>
    <name type="common">Cherry</name>
    <name type="synonym">Cerasus avium</name>
    <dbReference type="NCBI Taxonomy" id="42229"/>
</organismHost>
<evidence type="ECO:0000256" key="2">
    <source>
        <dbReference type="ARBA" id="ARBA00022679"/>
    </source>
</evidence>
<name>E7D2Z9_CRLV</name>
<keyword evidence="2" id="KW-0808">Transferase</keyword>
<dbReference type="GO" id="GO:0016787">
    <property type="term" value="F:hydrolase activity"/>
    <property type="evidence" value="ECO:0007669"/>
    <property type="project" value="UniProtKB-KW"/>
</dbReference>
<dbReference type="GO" id="GO:0003968">
    <property type="term" value="F:RNA-directed RNA polymerase activity"/>
    <property type="evidence" value="ECO:0007669"/>
    <property type="project" value="UniProtKB-KW"/>
</dbReference>
<keyword evidence="5" id="KW-0378">Hydrolase</keyword>
<keyword evidence="3" id="KW-0548">Nucleotidyltransferase</keyword>